<sequence>MKRLETLILPACFTKKRWKKNRMHRPFPARHAGSGGGRLEGAIPHFIRSAELDPGNSAVGEALVKTYTALEDVPAAFAAALILLQHDPLVLDFKELFELAVTEESVQLVSKTLDAVADRCRKNGCLSARRIARKKKDAWRKRKTCSSRPKS</sequence>
<reference evidence="1" key="1">
    <citation type="submission" date="2016-07" db="EMBL/GenBank/DDBJ databases">
        <title>Draft genome Planococcus salivarum.</title>
        <authorList>
            <person name="See-Too W.S."/>
        </authorList>
    </citation>
    <scope>NUCLEOTIDE SEQUENCE [LARGE SCALE GENOMIC DNA]</scope>
    <source>
        <strain evidence="1">DSM 23820</strain>
    </source>
</reference>
<gene>
    <name evidence="1" type="ORF">BB776_05745</name>
</gene>
<dbReference type="Proteomes" id="UP000242153">
    <property type="component" value="Unassembled WGS sequence"/>
</dbReference>
<proteinExistence type="predicted"/>
<keyword evidence="2" id="KW-1185">Reference proteome</keyword>
<dbReference type="EMBL" id="MBQG01000051">
    <property type="protein sequence ID" value="OHX54041.1"/>
    <property type="molecule type" value="Genomic_DNA"/>
</dbReference>
<organism evidence="1 2">
    <name type="scientific">Planococcus salinarum</name>
    <dbReference type="NCBI Taxonomy" id="622695"/>
    <lineage>
        <taxon>Bacteria</taxon>
        <taxon>Bacillati</taxon>
        <taxon>Bacillota</taxon>
        <taxon>Bacilli</taxon>
        <taxon>Bacillales</taxon>
        <taxon>Caryophanaceae</taxon>
        <taxon>Planococcus</taxon>
    </lineage>
</organism>
<name>A0ABX3D1B2_9BACL</name>
<comment type="caution">
    <text evidence="1">The sequence shown here is derived from an EMBL/GenBank/DDBJ whole genome shotgun (WGS) entry which is preliminary data.</text>
</comment>
<protein>
    <submittedName>
        <fullName evidence="1">Uncharacterized protein</fullName>
    </submittedName>
</protein>
<evidence type="ECO:0000313" key="1">
    <source>
        <dbReference type="EMBL" id="OHX54041.1"/>
    </source>
</evidence>
<accession>A0ABX3D1B2</accession>
<evidence type="ECO:0000313" key="2">
    <source>
        <dbReference type="Proteomes" id="UP000242153"/>
    </source>
</evidence>